<evidence type="ECO:0000313" key="10">
    <source>
        <dbReference type="EMBL" id="MFC4060112.1"/>
    </source>
</evidence>
<comment type="caution">
    <text evidence="10">The sequence shown here is derived from an EMBL/GenBank/DDBJ whole genome shotgun (WGS) entry which is preliminary data.</text>
</comment>
<comment type="similarity">
    <text evidence="2">Belongs to the methylmalonyl-CoA mutase family.</text>
</comment>
<feature type="region of interest" description="Disordered" evidence="8">
    <location>
        <begin position="299"/>
        <end position="322"/>
    </location>
</feature>
<accession>A0ABV8I7C3</accession>
<dbReference type="InterPro" id="IPR006099">
    <property type="entry name" value="MeMalonylCoA_mutase_a/b_cat"/>
</dbReference>
<feature type="domain" description="Methylmalonyl-CoA mutase alpha/beta chain catalytic" evidence="9">
    <location>
        <begin position="118"/>
        <end position="287"/>
    </location>
</feature>
<gene>
    <name evidence="10" type="ORF">ACFOWE_17545</name>
</gene>
<name>A0ABV8I7C3_9ACTN</name>
<feature type="compositionally biased region" description="Basic and acidic residues" evidence="8">
    <location>
        <begin position="493"/>
        <end position="524"/>
    </location>
</feature>
<dbReference type="Pfam" id="PF01642">
    <property type="entry name" value="MM_CoA_mutase"/>
    <property type="match status" value="2"/>
</dbReference>
<feature type="region of interest" description="Disordered" evidence="8">
    <location>
        <begin position="481"/>
        <end position="530"/>
    </location>
</feature>
<evidence type="ECO:0000256" key="3">
    <source>
        <dbReference type="ARBA" id="ARBA00011870"/>
    </source>
</evidence>
<dbReference type="Proteomes" id="UP001595850">
    <property type="component" value="Unassembled WGS sequence"/>
</dbReference>
<evidence type="ECO:0000256" key="7">
    <source>
        <dbReference type="ARBA" id="ARBA00023285"/>
    </source>
</evidence>
<dbReference type="SUPFAM" id="SSF51703">
    <property type="entry name" value="Cobalamin (vitamin B12)-dependent enzymes"/>
    <property type="match status" value="1"/>
</dbReference>
<dbReference type="Gene3D" id="3.40.50.280">
    <property type="entry name" value="Cobalamin-binding domain"/>
    <property type="match status" value="1"/>
</dbReference>
<dbReference type="InterPro" id="IPR016176">
    <property type="entry name" value="Cbl-dep_enz_cat"/>
</dbReference>
<dbReference type="EMBL" id="JBHSBM010000017">
    <property type="protein sequence ID" value="MFC4060112.1"/>
    <property type="molecule type" value="Genomic_DNA"/>
</dbReference>
<comment type="subunit">
    <text evidence="3">Heterodimer of an alpha and a beta chain.</text>
</comment>
<dbReference type="SUPFAM" id="SSF52242">
    <property type="entry name" value="Cobalamin (vitamin B12)-binding domain"/>
    <property type="match status" value="1"/>
</dbReference>
<evidence type="ECO:0000259" key="9">
    <source>
        <dbReference type="Pfam" id="PF01642"/>
    </source>
</evidence>
<organism evidence="10 11">
    <name type="scientific">Planomonospora corallina</name>
    <dbReference type="NCBI Taxonomy" id="1806052"/>
    <lineage>
        <taxon>Bacteria</taxon>
        <taxon>Bacillati</taxon>
        <taxon>Actinomycetota</taxon>
        <taxon>Actinomycetes</taxon>
        <taxon>Streptosporangiales</taxon>
        <taxon>Streptosporangiaceae</taxon>
        <taxon>Planomonospora</taxon>
    </lineage>
</organism>
<dbReference type="PROSITE" id="PS00544">
    <property type="entry name" value="METMALONYL_COA_MUTASE"/>
    <property type="match status" value="1"/>
</dbReference>
<comment type="cofactor">
    <cofactor evidence="1">
        <name>adenosylcob(III)alamin</name>
        <dbReference type="ChEBI" id="CHEBI:18408"/>
    </cofactor>
</comment>
<evidence type="ECO:0000256" key="8">
    <source>
        <dbReference type="SAM" id="MobiDB-lite"/>
    </source>
</evidence>
<keyword evidence="6" id="KW-0413">Isomerase</keyword>
<dbReference type="EC" id="5.4.99.2" evidence="4"/>
<dbReference type="InterPro" id="IPR058549">
    <property type="entry name" value="MeMalonylCoA_mutase_a/b_site"/>
</dbReference>
<protein>
    <recommendedName>
        <fullName evidence="4">methylmalonyl-CoA mutase</fullName>
        <ecNumber evidence="4">5.4.99.2</ecNumber>
    </recommendedName>
</protein>
<evidence type="ECO:0000256" key="2">
    <source>
        <dbReference type="ARBA" id="ARBA00008465"/>
    </source>
</evidence>
<sequence>MTVPPGELRLAADFPPTTRDGWRELALGVLRKSGVEASSPEEALATTTYDGVTIAPLYDASDLPGDPGLPGLAPYVRGSRPLRGGWDVRQRHETPDPEAVLADLENGVTSLWLALAPEDLAGALEKVHLELISVTLEAGERTREAAEALFALAAAREAEAGAPAGALTGNLGADPLGLRARGAGAAVEEAAGRDAVELARRCAADFPGLRALVVDATPYHDAGGSDAEELGCSIATGVAYLRLLTGGGLDAAQAFGQLEFRYAATADQFLTIAKLRAARRLWARVAEVCGVPAPGGAPDGAPGGALDGAADPADPADPGRPAAAQVQHAVTSSAMMTARDPWVNMLRTTVACFAAGAGGADAVTVQPFDARLGLPDAFARRIARNTHALLVEEAHVARVTDPAGGSFYAERLTDDLAERAWAWFQEIERAGGMAEALASGLVSGRLAATRERRAADVARRRFPVTGVSEFPDLAERLPARAPRPAAPAAPAGHRADHSADHSADHRADHSADHSADHRADHRAAQEAGRGSGLPVVHYAGEFEALREAADARPERPSVFLATIGPVAAHTARATFAANLFAAGGIATVASGPLTDPAGIAAAFTASGARVACLCSSDKLYGEHAEAVAAALAGAGAVRIWLAGRGEHAGVDGRLYAGCDALAVLRTTFDDLGVPRPHGPAASDDLGVTR</sequence>
<dbReference type="RefSeq" id="WP_377288966.1">
    <property type="nucleotide sequence ID" value="NZ_JBHSBM010000017.1"/>
</dbReference>
<evidence type="ECO:0000256" key="1">
    <source>
        <dbReference type="ARBA" id="ARBA00001922"/>
    </source>
</evidence>
<dbReference type="Gene3D" id="3.20.20.240">
    <property type="entry name" value="Methylmalonyl-CoA mutase"/>
    <property type="match status" value="1"/>
</dbReference>
<keyword evidence="5" id="KW-0846">Cobalamin</keyword>
<dbReference type="PANTHER" id="PTHR48101:SF4">
    <property type="entry name" value="METHYLMALONYL-COA MUTASE, MITOCHONDRIAL"/>
    <property type="match status" value="1"/>
</dbReference>
<keyword evidence="7" id="KW-0170">Cobalt</keyword>
<dbReference type="PANTHER" id="PTHR48101">
    <property type="entry name" value="METHYLMALONYL-COA MUTASE, MITOCHONDRIAL-RELATED"/>
    <property type="match status" value="1"/>
</dbReference>
<reference evidence="11" key="1">
    <citation type="journal article" date="2019" name="Int. J. Syst. Evol. Microbiol.">
        <title>The Global Catalogue of Microorganisms (GCM) 10K type strain sequencing project: providing services to taxonomists for standard genome sequencing and annotation.</title>
        <authorList>
            <consortium name="The Broad Institute Genomics Platform"/>
            <consortium name="The Broad Institute Genome Sequencing Center for Infectious Disease"/>
            <person name="Wu L."/>
            <person name="Ma J."/>
        </authorList>
    </citation>
    <scope>NUCLEOTIDE SEQUENCE [LARGE SCALE GENOMIC DNA]</scope>
    <source>
        <strain evidence="11">TBRC 4489</strain>
    </source>
</reference>
<dbReference type="InterPro" id="IPR036724">
    <property type="entry name" value="Cobalamin-bd_sf"/>
</dbReference>
<dbReference type="CDD" id="cd03677">
    <property type="entry name" value="MM_CoA_mutase_beta"/>
    <property type="match status" value="1"/>
</dbReference>
<evidence type="ECO:0000256" key="5">
    <source>
        <dbReference type="ARBA" id="ARBA00022628"/>
    </source>
</evidence>
<evidence type="ECO:0000256" key="6">
    <source>
        <dbReference type="ARBA" id="ARBA00023235"/>
    </source>
</evidence>
<proteinExistence type="inferred from homology"/>
<evidence type="ECO:0000256" key="4">
    <source>
        <dbReference type="ARBA" id="ARBA00012398"/>
    </source>
</evidence>
<feature type="domain" description="Methylmalonyl-CoA mutase alpha/beta chain catalytic" evidence="9">
    <location>
        <begin position="327"/>
        <end position="472"/>
    </location>
</feature>
<feature type="compositionally biased region" description="Low complexity" evidence="8">
    <location>
        <begin position="481"/>
        <end position="491"/>
    </location>
</feature>
<evidence type="ECO:0000313" key="11">
    <source>
        <dbReference type="Proteomes" id="UP001595850"/>
    </source>
</evidence>
<keyword evidence="11" id="KW-1185">Reference proteome</keyword>